<protein>
    <submittedName>
        <fullName evidence="1">Uncharacterized protein</fullName>
    </submittedName>
</protein>
<dbReference type="EMBL" id="JASGCB010000033">
    <property type="protein sequence ID" value="MDI9261113.1"/>
    <property type="molecule type" value="Genomic_DNA"/>
</dbReference>
<dbReference type="Proteomes" id="UP001529245">
    <property type="component" value="Unassembled WGS sequence"/>
</dbReference>
<organism evidence="1 2">
    <name type="scientific">Alicyclobacillus sendaiensis PA2</name>
    <dbReference type="NCBI Taxonomy" id="3029425"/>
    <lineage>
        <taxon>Bacteria</taxon>
        <taxon>Bacillati</taxon>
        <taxon>Bacillota</taxon>
        <taxon>Bacilli</taxon>
        <taxon>Bacillales</taxon>
        <taxon>Alicyclobacillaceae</taxon>
        <taxon>Alicyclobacillus</taxon>
    </lineage>
</organism>
<proteinExistence type="predicted"/>
<keyword evidence="2" id="KW-1185">Reference proteome</keyword>
<evidence type="ECO:0000313" key="2">
    <source>
        <dbReference type="Proteomes" id="UP001529245"/>
    </source>
</evidence>
<dbReference type="RefSeq" id="WP_283204520.1">
    <property type="nucleotide sequence ID" value="NZ_JASGCB010000033.1"/>
</dbReference>
<evidence type="ECO:0000313" key="1">
    <source>
        <dbReference type="EMBL" id="MDI9261113.1"/>
    </source>
</evidence>
<sequence length="100" mass="12209">MAKYFRVELSFMDHSRYSFELVDEKRTHALKQWARGFDDDVMEFKHQGKTYWFHRRALAVLAVEPEWMPFEWLERIAERVIDPLWYKIWKLISRGLGGSK</sequence>
<gene>
    <name evidence="1" type="ORF">QID03_13190</name>
</gene>
<name>A0ABT6Y194_ALISE</name>
<comment type="caution">
    <text evidence="1">The sequence shown here is derived from an EMBL/GenBank/DDBJ whole genome shotgun (WGS) entry which is preliminary data.</text>
</comment>
<reference evidence="1 2" key="1">
    <citation type="submission" date="2023-04" db="EMBL/GenBank/DDBJ databases">
        <title>A. sendaiensis sub sp. chiapanensis a novel subspecie with specific adaptation in bacterial cell wall isolated from an active volcano.</title>
        <authorList>
            <person name="Alvarez Gutierrez P.E."/>
            <person name="Ortiz Cortes L.Y."/>
        </authorList>
    </citation>
    <scope>NUCLEOTIDE SEQUENCE [LARGE SCALE GENOMIC DNA]</scope>
    <source>
        <strain evidence="1 2">PA2</strain>
    </source>
</reference>
<accession>A0ABT6Y194</accession>